<dbReference type="InterPro" id="IPR023606">
    <property type="entry name" value="CoA-Trfase_III_dom_1_sf"/>
</dbReference>
<sequence>MTGALDGIRILDLSRFIAGPLCCQILGDMGAEVIKVERPGGEDARRFTPLHNGHSIYTMIYNRNKHGITLDTRNPEAIEVLEKLVAECDVVVENYRPGTMAAMGLPYERLREINPRVILTSISGFGQTGPNTQRALFDAIAQAASGLMSVTGEPDGAPMMAGTFVADYISAFHGVMGTLLALQGRDRTGRGQHVDISCVDALFACMGTHPSAYAMLGKVPERTGSCDQITVPANVYPASDGHVYLHAGTDPMFPRLARAMGRPGLVDDERFGDSVNRLANVEAIDEIVSAWTAKHTRAELAERLTAAGVPFSEVATVPEVVDSPQVAAREMMLDVTHPEFGTVSLPGIPIKLSDTPGEVRKPPPVAGEDNDEVYRRVLGLSTEDIEAMRAGGVI</sequence>
<dbReference type="AlphaFoldDB" id="A0A5N0UVG3"/>
<dbReference type="PANTHER" id="PTHR48207">
    <property type="entry name" value="SUCCINATE--HYDROXYMETHYLGLUTARATE COA-TRANSFERASE"/>
    <property type="match status" value="1"/>
</dbReference>
<dbReference type="SUPFAM" id="SSF89796">
    <property type="entry name" value="CoA-transferase family III (CaiB/BaiF)"/>
    <property type="match status" value="1"/>
</dbReference>
<keyword evidence="3" id="KW-1185">Reference proteome</keyword>
<dbReference type="InterPro" id="IPR003673">
    <property type="entry name" value="CoA-Trfase_fam_III"/>
</dbReference>
<proteinExistence type="predicted"/>
<dbReference type="InterPro" id="IPR044855">
    <property type="entry name" value="CoA-Trfase_III_dom3_sf"/>
</dbReference>
<dbReference type="RefSeq" id="WP_144749900.1">
    <property type="nucleotide sequence ID" value="NZ_VMNW02000070.1"/>
</dbReference>
<dbReference type="GO" id="GO:0008410">
    <property type="term" value="F:CoA-transferase activity"/>
    <property type="evidence" value="ECO:0007669"/>
    <property type="project" value="TreeGrafter"/>
</dbReference>
<evidence type="ECO:0000313" key="3">
    <source>
        <dbReference type="Proteomes" id="UP000319769"/>
    </source>
</evidence>
<name>A0A5N0UVG3_9PSEU</name>
<evidence type="ECO:0000256" key="1">
    <source>
        <dbReference type="ARBA" id="ARBA00022679"/>
    </source>
</evidence>
<reference evidence="2" key="1">
    <citation type="submission" date="2019-09" db="EMBL/GenBank/DDBJ databases">
        <authorList>
            <person name="Teo W.F.A."/>
            <person name="Duangmal K."/>
        </authorList>
    </citation>
    <scope>NUCLEOTIDE SEQUENCE [LARGE SCALE GENOMIC DNA]</scope>
    <source>
        <strain evidence="2">K81G1</strain>
    </source>
</reference>
<dbReference type="Gene3D" id="3.40.50.10540">
    <property type="entry name" value="Crotonobetainyl-coa:carnitine coa-transferase, domain 1"/>
    <property type="match status" value="1"/>
</dbReference>
<dbReference type="OrthoDB" id="9797653at2"/>
<gene>
    <name evidence="2" type="ORF">FPZ12_033085</name>
</gene>
<keyword evidence="1 2" id="KW-0808">Transferase</keyword>
<dbReference type="Pfam" id="PF02515">
    <property type="entry name" value="CoA_transf_3"/>
    <property type="match status" value="1"/>
</dbReference>
<dbReference type="PANTHER" id="PTHR48207:SF3">
    <property type="entry name" value="SUCCINATE--HYDROXYMETHYLGLUTARATE COA-TRANSFERASE"/>
    <property type="match status" value="1"/>
</dbReference>
<protein>
    <submittedName>
        <fullName evidence="2">CoA transferase</fullName>
    </submittedName>
</protein>
<comment type="caution">
    <text evidence="2">The sequence shown here is derived from an EMBL/GenBank/DDBJ whole genome shotgun (WGS) entry which is preliminary data.</text>
</comment>
<dbReference type="Gene3D" id="3.30.1540.10">
    <property type="entry name" value="formyl-coa transferase, domain 3"/>
    <property type="match status" value="1"/>
</dbReference>
<organism evidence="2 3">
    <name type="scientific">Amycolatopsis acidicola</name>
    <dbReference type="NCBI Taxonomy" id="2596893"/>
    <lineage>
        <taxon>Bacteria</taxon>
        <taxon>Bacillati</taxon>
        <taxon>Actinomycetota</taxon>
        <taxon>Actinomycetes</taxon>
        <taxon>Pseudonocardiales</taxon>
        <taxon>Pseudonocardiaceae</taxon>
        <taxon>Amycolatopsis</taxon>
    </lineage>
</organism>
<evidence type="ECO:0000313" key="2">
    <source>
        <dbReference type="EMBL" id="KAA9153960.1"/>
    </source>
</evidence>
<dbReference type="InterPro" id="IPR050483">
    <property type="entry name" value="CoA-transferase_III_domain"/>
</dbReference>
<accession>A0A5N0UVG3</accession>
<dbReference type="EMBL" id="VMNW02000070">
    <property type="protein sequence ID" value="KAA9153960.1"/>
    <property type="molecule type" value="Genomic_DNA"/>
</dbReference>
<dbReference type="Proteomes" id="UP000319769">
    <property type="component" value="Unassembled WGS sequence"/>
</dbReference>